<dbReference type="Proteomes" id="UP000255036">
    <property type="component" value="Unassembled WGS sequence"/>
</dbReference>
<feature type="transmembrane region" description="Helical" evidence="1">
    <location>
        <begin position="128"/>
        <end position="149"/>
    </location>
</feature>
<keyword evidence="4" id="KW-1185">Reference proteome</keyword>
<dbReference type="Pfam" id="PF01757">
    <property type="entry name" value="Acyl_transf_3"/>
    <property type="match status" value="1"/>
</dbReference>
<reference evidence="3 4" key="1">
    <citation type="submission" date="2018-07" db="EMBL/GenBank/DDBJ databases">
        <title>Anaerosacharophilus polymeroproducens gen. nov. sp. nov., an anaerobic bacterium isolated from salt field.</title>
        <authorList>
            <person name="Kim W."/>
            <person name="Yang S.-H."/>
            <person name="Oh J."/>
            <person name="Lee J.-H."/>
            <person name="Kwon K.K."/>
        </authorList>
    </citation>
    <scope>NUCLEOTIDE SEQUENCE [LARGE SCALE GENOMIC DNA]</scope>
    <source>
        <strain evidence="3 4">MCWD5</strain>
    </source>
</reference>
<feature type="transmembrane region" description="Helical" evidence="1">
    <location>
        <begin position="51"/>
        <end position="72"/>
    </location>
</feature>
<keyword evidence="1" id="KW-0812">Transmembrane</keyword>
<feature type="transmembrane region" description="Helical" evidence="1">
    <location>
        <begin position="328"/>
        <end position="348"/>
    </location>
</feature>
<evidence type="ECO:0000313" key="3">
    <source>
        <dbReference type="EMBL" id="RDU22126.1"/>
    </source>
</evidence>
<keyword evidence="1" id="KW-1133">Transmembrane helix</keyword>
<accession>A0A371ARB6</accession>
<feature type="transmembrane region" description="Helical" evidence="1">
    <location>
        <begin position="207"/>
        <end position="223"/>
    </location>
</feature>
<feature type="transmembrane region" description="Helical" evidence="1">
    <location>
        <begin position="268"/>
        <end position="285"/>
    </location>
</feature>
<dbReference type="EMBL" id="QRCT01000050">
    <property type="protein sequence ID" value="RDU22126.1"/>
    <property type="molecule type" value="Genomic_DNA"/>
</dbReference>
<sequence length="375" mass="43730">MTFSKDDTLAIKGISILFMLTHHNFRVTTLFKDQIVNFAPFTQDFVVDIALFFKICVSLFVFVSSYGLALSLKNTIGKHEVKVGFQFEKWLTTRLISVLSGYWFVFILSSIVCQFIDQRTTDIYFNKNLTTGVMSMVVDFLGLGKLFGIKQLNGTWWYMSAAIMIIVFVPIIYFAFKKFGYILTLVLCIGLPRVLKLEHTGTDFKSYLFLVIMGMIIAEYNILGRLKEFKIVKNFYINKVIKFVVLSILICISYKAYLQLPMKQFWEIKLGIIPILVIYFSYEFITELPILGTILKFIGKHSMNIFLVHTFIRAYYLKDFTYSFQHFILIIAVLLLISIAISIVIEYFKKILRYQKMIDRIKKFCIGKLELLYNT</sequence>
<feature type="transmembrane region" description="Helical" evidence="1">
    <location>
        <begin position="92"/>
        <end position="116"/>
    </location>
</feature>
<dbReference type="RefSeq" id="WP_115483306.1">
    <property type="nucleotide sequence ID" value="NZ_QRCT01000050.1"/>
</dbReference>
<feature type="transmembrane region" description="Helical" evidence="1">
    <location>
        <begin position="297"/>
        <end position="316"/>
    </location>
</feature>
<proteinExistence type="predicted"/>
<gene>
    <name evidence="3" type="ORF">DWV06_16485</name>
</gene>
<evidence type="ECO:0000259" key="2">
    <source>
        <dbReference type="Pfam" id="PF01757"/>
    </source>
</evidence>
<evidence type="ECO:0000313" key="4">
    <source>
        <dbReference type="Proteomes" id="UP000255036"/>
    </source>
</evidence>
<name>A0A371ARB6_9FIRM</name>
<keyword evidence="1" id="KW-0472">Membrane</keyword>
<dbReference type="OrthoDB" id="9807022at2"/>
<dbReference type="InterPro" id="IPR002656">
    <property type="entry name" value="Acyl_transf_3_dom"/>
</dbReference>
<feature type="domain" description="Acyltransferase 3" evidence="2">
    <location>
        <begin position="11"/>
        <end position="346"/>
    </location>
</feature>
<organism evidence="3 4">
    <name type="scientific">Anaerosacchariphilus polymeriproducens</name>
    <dbReference type="NCBI Taxonomy" id="1812858"/>
    <lineage>
        <taxon>Bacteria</taxon>
        <taxon>Bacillati</taxon>
        <taxon>Bacillota</taxon>
        <taxon>Clostridia</taxon>
        <taxon>Lachnospirales</taxon>
        <taxon>Lachnospiraceae</taxon>
        <taxon>Anaerosacchariphilus</taxon>
    </lineage>
</organism>
<feature type="transmembrane region" description="Helical" evidence="1">
    <location>
        <begin position="235"/>
        <end position="256"/>
    </location>
</feature>
<protein>
    <recommendedName>
        <fullName evidence="2">Acyltransferase 3 domain-containing protein</fullName>
    </recommendedName>
</protein>
<comment type="caution">
    <text evidence="3">The sequence shown here is derived from an EMBL/GenBank/DDBJ whole genome shotgun (WGS) entry which is preliminary data.</text>
</comment>
<dbReference type="AlphaFoldDB" id="A0A371ARB6"/>
<feature type="transmembrane region" description="Helical" evidence="1">
    <location>
        <begin position="155"/>
        <end position="174"/>
    </location>
</feature>
<dbReference type="GO" id="GO:0016747">
    <property type="term" value="F:acyltransferase activity, transferring groups other than amino-acyl groups"/>
    <property type="evidence" value="ECO:0007669"/>
    <property type="project" value="InterPro"/>
</dbReference>
<evidence type="ECO:0000256" key="1">
    <source>
        <dbReference type="SAM" id="Phobius"/>
    </source>
</evidence>